<keyword evidence="3" id="KW-0813">Transport</keyword>
<feature type="region of interest" description="Disordered" evidence="10">
    <location>
        <begin position="352"/>
        <end position="371"/>
    </location>
</feature>
<dbReference type="OrthoDB" id="289314at2759"/>
<dbReference type="CDD" id="cd06867">
    <property type="entry name" value="PX_SNX41_42"/>
    <property type="match status" value="1"/>
</dbReference>
<accession>A0A9W8A1E5</accession>
<reference evidence="12" key="1">
    <citation type="submission" date="2022-07" db="EMBL/GenBank/DDBJ databases">
        <title>Phylogenomic reconstructions and comparative analyses of Kickxellomycotina fungi.</title>
        <authorList>
            <person name="Reynolds N.K."/>
            <person name="Stajich J.E."/>
            <person name="Barry K."/>
            <person name="Grigoriev I.V."/>
            <person name="Crous P."/>
            <person name="Smith M.E."/>
        </authorList>
    </citation>
    <scope>NUCLEOTIDE SEQUENCE</scope>
    <source>
        <strain evidence="12">NBRC 100468</strain>
    </source>
</reference>
<feature type="compositionally biased region" description="Polar residues" evidence="10">
    <location>
        <begin position="484"/>
        <end position="500"/>
    </location>
</feature>
<organism evidence="12 13">
    <name type="scientific">Mycoemilia scoparia</name>
    <dbReference type="NCBI Taxonomy" id="417184"/>
    <lineage>
        <taxon>Eukaryota</taxon>
        <taxon>Fungi</taxon>
        <taxon>Fungi incertae sedis</taxon>
        <taxon>Zoopagomycota</taxon>
        <taxon>Kickxellomycotina</taxon>
        <taxon>Kickxellomycetes</taxon>
        <taxon>Kickxellales</taxon>
        <taxon>Kickxellaceae</taxon>
        <taxon>Mycoemilia</taxon>
    </lineage>
</organism>
<evidence type="ECO:0000256" key="7">
    <source>
        <dbReference type="ARBA" id="ARBA00023121"/>
    </source>
</evidence>
<keyword evidence="9" id="KW-0175">Coiled coil</keyword>
<dbReference type="PANTHER" id="PTHR46979">
    <property type="entry name" value="SORTING NEXIN-41"/>
    <property type="match status" value="1"/>
</dbReference>
<protein>
    <submittedName>
        <fullName evidence="12">Sorting nexin, cytoplasm-to-vacuole targeting pathway/endosomal sorting</fullName>
    </submittedName>
</protein>
<keyword evidence="7" id="KW-0446">Lipid-binding</keyword>
<dbReference type="GO" id="GO:0010008">
    <property type="term" value="C:endosome membrane"/>
    <property type="evidence" value="ECO:0007669"/>
    <property type="project" value="UniProtKB-SubCell"/>
</dbReference>
<feature type="compositionally biased region" description="Polar residues" evidence="10">
    <location>
        <begin position="377"/>
        <end position="392"/>
    </location>
</feature>
<keyword evidence="4" id="KW-0967">Endosome</keyword>
<dbReference type="SUPFAM" id="SSF64268">
    <property type="entry name" value="PX domain"/>
    <property type="match status" value="1"/>
</dbReference>
<proteinExistence type="inferred from homology"/>
<dbReference type="GO" id="GO:0035091">
    <property type="term" value="F:phosphatidylinositol binding"/>
    <property type="evidence" value="ECO:0007669"/>
    <property type="project" value="InterPro"/>
</dbReference>
<evidence type="ECO:0000256" key="4">
    <source>
        <dbReference type="ARBA" id="ARBA00022753"/>
    </source>
</evidence>
<dbReference type="InterPro" id="IPR051079">
    <property type="entry name" value="Sorting_Nexin_Autophagy"/>
</dbReference>
<dbReference type="GO" id="GO:0015031">
    <property type="term" value="P:protein transport"/>
    <property type="evidence" value="ECO:0007669"/>
    <property type="project" value="UniProtKB-KW"/>
</dbReference>
<dbReference type="SMART" id="SM00312">
    <property type="entry name" value="PX"/>
    <property type="match status" value="1"/>
</dbReference>
<dbReference type="Proteomes" id="UP001150538">
    <property type="component" value="Unassembled WGS sequence"/>
</dbReference>
<feature type="region of interest" description="Disordered" evidence="10">
    <location>
        <begin position="377"/>
        <end position="437"/>
    </location>
</feature>
<evidence type="ECO:0000256" key="6">
    <source>
        <dbReference type="ARBA" id="ARBA00023006"/>
    </source>
</evidence>
<evidence type="ECO:0000313" key="13">
    <source>
        <dbReference type="Proteomes" id="UP001150538"/>
    </source>
</evidence>
<dbReference type="PANTHER" id="PTHR46979:SF2">
    <property type="entry name" value="SORTING NEXIN-41"/>
    <property type="match status" value="1"/>
</dbReference>
<feature type="region of interest" description="Disordered" evidence="10">
    <location>
        <begin position="171"/>
        <end position="191"/>
    </location>
</feature>
<dbReference type="GO" id="GO:0005829">
    <property type="term" value="C:cytosol"/>
    <property type="evidence" value="ECO:0007669"/>
    <property type="project" value="GOC"/>
</dbReference>
<dbReference type="GO" id="GO:0006914">
    <property type="term" value="P:autophagy"/>
    <property type="evidence" value="ECO:0007669"/>
    <property type="project" value="UniProtKB-KW"/>
</dbReference>
<evidence type="ECO:0000256" key="9">
    <source>
        <dbReference type="SAM" id="Coils"/>
    </source>
</evidence>
<feature type="domain" description="PX" evidence="11">
    <location>
        <begin position="1"/>
        <end position="154"/>
    </location>
</feature>
<keyword evidence="8" id="KW-0472">Membrane</keyword>
<sequence length="694" mass="78429">MEQYCCLVDRALLSLEAREQKRSKRPEYSDDNEWRHSTNHIIHISGAEKKVEGSTYIAYMISFGDKSVERRYSEFESLRKVLVRLYPTSIIPPIPEKHTLTHYMSMKSRVKENQYIIEQRKRTLQTFLNRLVFNPILGREHTIHRFLDVGESWKEVLHSTLIANLPVDPLHSSPSKATPSSIADGNGTHPPKIAATNNYAASVPIPGSLTPLRNPEPCWVECELFTNKFSNQFSQTIESSERRVLEQLSSAVLNGFSLLETGELEMAIEKTGQSIDLSYVETNKLVERFQAMVHEPIHEYSQLAEILKKVLRYRTSKNIQLQQATTKQIQKREKLDSLLKADMDSQRLAQALDTTNTSNQQNEGRSNAFDRGHATYTSSRATTTNQNKANDSINKDDNTKNTTGRRTAKKRLPDQDPFSEGPLFGDDGNKQSEAADDDMDPLARFQAEESEIWGGGAGSTLPRMFNSMYVPKRQPLGSPDAFSDQDSIKSINSNPQNVTNGAGDGEDDTRKDNTIEEAKDTRMVKSSYAERTSDPRLSFDSSISSVKDSTIPNSSYMAKSTGALPPHKSLGSRVLTSPKTLGGELLNRLTYALNGMMDTDPEQMRRNQIGKLSSRIAELEEQSEMLQNDLELINSSIQDNLDRYQRDKVRDIKNVLLDMAKMHLEWCEEGVKIWEETKKKVDEIPDVTSLEHLA</sequence>
<comment type="caution">
    <text evidence="12">The sequence shown here is derived from an EMBL/GenBank/DDBJ whole genome shotgun (WGS) entry which is preliminary data.</text>
</comment>
<feature type="compositionally biased region" description="Basic and acidic residues" evidence="10">
    <location>
        <begin position="508"/>
        <end position="523"/>
    </location>
</feature>
<dbReference type="AlphaFoldDB" id="A0A9W8A1E5"/>
<dbReference type="InterPro" id="IPR001683">
    <property type="entry name" value="PX_dom"/>
</dbReference>
<gene>
    <name evidence="12" type="primary">ATG20</name>
    <name evidence="12" type="ORF">H4219_000985</name>
</gene>
<dbReference type="PROSITE" id="PS50195">
    <property type="entry name" value="PX"/>
    <property type="match status" value="1"/>
</dbReference>
<evidence type="ECO:0000259" key="11">
    <source>
        <dbReference type="PROSITE" id="PS50195"/>
    </source>
</evidence>
<keyword evidence="13" id="KW-1185">Reference proteome</keyword>
<evidence type="ECO:0000256" key="3">
    <source>
        <dbReference type="ARBA" id="ARBA00022448"/>
    </source>
</evidence>
<feature type="coiled-coil region" evidence="9">
    <location>
        <begin position="609"/>
        <end position="636"/>
    </location>
</feature>
<dbReference type="InterPro" id="IPR036871">
    <property type="entry name" value="PX_dom_sf"/>
</dbReference>
<dbReference type="InterPro" id="IPR027267">
    <property type="entry name" value="AH/BAR_dom_sf"/>
</dbReference>
<dbReference type="Gene3D" id="3.30.1520.10">
    <property type="entry name" value="Phox-like domain"/>
    <property type="match status" value="1"/>
</dbReference>
<evidence type="ECO:0000256" key="1">
    <source>
        <dbReference type="ARBA" id="ARBA00004481"/>
    </source>
</evidence>
<comment type="subcellular location">
    <subcellularLocation>
        <location evidence="1">Endosome membrane</location>
        <topology evidence="1">Peripheral membrane protein</topology>
    </subcellularLocation>
</comment>
<dbReference type="EMBL" id="JANBPU010000008">
    <property type="protein sequence ID" value="KAJ1920932.1"/>
    <property type="molecule type" value="Genomic_DNA"/>
</dbReference>
<comment type="similarity">
    <text evidence="2">Belongs to the sorting nexin family.</text>
</comment>
<dbReference type="Pfam" id="PF00787">
    <property type="entry name" value="PX"/>
    <property type="match status" value="1"/>
</dbReference>
<keyword evidence="6" id="KW-0072">Autophagy</keyword>
<keyword evidence="5" id="KW-0653">Protein transport</keyword>
<dbReference type="GO" id="GO:0042147">
    <property type="term" value="P:retrograde transport, endosome to Golgi"/>
    <property type="evidence" value="ECO:0007669"/>
    <property type="project" value="InterPro"/>
</dbReference>
<feature type="compositionally biased region" description="Polar residues" evidence="10">
    <location>
        <begin position="172"/>
        <end position="183"/>
    </location>
</feature>
<feature type="compositionally biased region" description="Polar residues" evidence="10">
    <location>
        <begin position="352"/>
        <end position="365"/>
    </location>
</feature>
<name>A0A9W8A1E5_9FUNG</name>
<evidence type="ECO:0000256" key="2">
    <source>
        <dbReference type="ARBA" id="ARBA00010883"/>
    </source>
</evidence>
<evidence type="ECO:0000313" key="12">
    <source>
        <dbReference type="EMBL" id="KAJ1920932.1"/>
    </source>
</evidence>
<dbReference type="InterPro" id="IPR044106">
    <property type="entry name" value="PX_Snx41/Atg20"/>
</dbReference>
<evidence type="ECO:0000256" key="5">
    <source>
        <dbReference type="ARBA" id="ARBA00022927"/>
    </source>
</evidence>
<evidence type="ECO:0000256" key="10">
    <source>
        <dbReference type="SAM" id="MobiDB-lite"/>
    </source>
</evidence>
<evidence type="ECO:0000256" key="8">
    <source>
        <dbReference type="ARBA" id="ARBA00023136"/>
    </source>
</evidence>
<dbReference type="Gene3D" id="1.20.1270.60">
    <property type="entry name" value="Arfaptin homology (AH) domain/BAR domain"/>
    <property type="match status" value="2"/>
</dbReference>
<feature type="region of interest" description="Disordered" evidence="10">
    <location>
        <begin position="476"/>
        <end position="545"/>
    </location>
</feature>